<gene>
    <name evidence="3" type="ORF">P343_17465</name>
</gene>
<proteinExistence type="predicted"/>
<dbReference type="InterPro" id="IPR000595">
    <property type="entry name" value="cNMP-bd_dom"/>
</dbReference>
<keyword evidence="4" id="KW-1185">Reference proteome</keyword>
<evidence type="ECO:0000313" key="4">
    <source>
        <dbReference type="Proteomes" id="UP000018296"/>
    </source>
</evidence>
<organism evidence="3 4">
    <name type="scientific">Sporolactobacillus laevolacticus DSM 442</name>
    <dbReference type="NCBI Taxonomy" id="1395513"/>
    <lineage>
        <taxon>Bacteria</taxon>
        <taxon>Bacillati</taxon>
        <taxon>Bacillota</taxon>
        <taxon>Bacilli</taxon>
        <taxon>Bacillales</taxon>
        <taxon>Sporolactobacillaceae</taxon>
        <taxon>Sporolactobacillus</taxon>
    </lineage>
</organism>
<dbReference type="eggNOG" id="COG0664">
    <property type="taxonomic scope" value="Bacteria"/>
</dbReference>
<protein>
    <submittedName>
        <fullName evidence="3">Cyclic nucleotide-binding protein</fullName>
    </submittedName>
</protein>
<dbReference type="InterPro" id="IPR018490">
    <property type="entry name" value="cNMP-bd_dom_sf"/>
</dbReference>
<dbReference type="PROSITE" id="PS50042">
    <property type="entry name" value="CNMP_BINDING_3"/>
    <property type="match status" value="1"/>
</dbReference>
<dbReference type="InterPro" id="IPR014710">
    <property type="entry name" value="RmlC-like_jellyroll"/>
</dbReference>
<dbReference type="CDD" id="cd00038">
    <property type="entry name" value="CAP_ED"/>
    <property type="match status" value="1"/>
</dbReference>
<dbReference type="STRING" id="1395513.P343_17465"/>
<dbReference type="AlphaFoldDB" id="V6J0N8"/>
<sequence>MKTKDYDFMIDVLEQITHIKCSEEDRANVMETFTPLKLNKNEFFLRDGDLPSKLAFNVSGALRCFYIDKNGNDSTKNIFFEGAVLGYSALISNQKVPYYIETLETCRLLTIDYTSLERMIKENTTWLKIIKELQDQAIIYKERRERSFLLDDATQRYIHLIREFPNIEKRIKQKHIASYLGVSPVSLSRIRNKLNHLQM</sequence>
<dbReference type="SUPFAM" id="SSF51206">
    <property type="entry name" value="cAMP-binding domain-like"/>
    <property type="match status" value="1"/>
</dbReference>
<dbReference type="PATRIC" id="fig|1395513.3.peg.3543"/>
<comment type="caution">
    <text evidence="3">The sequence shown here is derived from an EMBL/GenBank/DDBJ whole genome shotgun (WGS) entry which is preliminary data.</text>
</comment>
<dbReference type="Gene3D" id="2.60.120.10">
    <property type="entry name" value="Jelly Rolls"/>
    <property type="match status" value="1"/>
</dbReference>
<accession>V6J0N8</accession>
<evidence type="ECO:0000256" key="1">
    <source>
        <dbReference type="ARBA" id="ARBA00023159"/>
    </source>
</evidence>
<feature type="domain" description="Cyclic nucleotide-binding" evidence="2">
    <location>
        <begin position="22"/>
        <end position="120"/>
    </location>
</feature>
<evidence type="ECO:0000313" key="3">
    <source>
        <dbReference type="EMBL" id="EST10324.1"/>
    </source>
</evidence>
<dbReference type="RefSeq" id="WP_023511681.1">
    <property type="nucleotide sequence ID" value="NZ_AWTC01000025.1"/>
</dbReference>
<dbReference type="Proteomes" id="UP000018296">
    <property type="component" value="Unassembled WGS sequence"/>
</dbReference>
<dbReference type="EMBL" id="AWTC01000025">
    <property type="protein sequence ID" value="EST10324.1"/>
    <property type="molecule type" value="Genomic_DNA"/>
</dbReference>
<dbReference type="Pfam" id="PF00027">
    <property type="entry name" value="cNMP_binding"/>
    <property type="match status" value="1"/>
</dbReference>
<reference evidence="3 4" key="1">
    <citation type="journal article" date="2013" name="Genome Announc.">
        <title>Genome Sequence of Sporolactobacillus laevolacticus DSM442, an Efficient Polymer-Grade D-Lactate Producer from Agricultural Waste Cottonseed as a Nitrogen Source.</title>
        <authorList>
            <person name="Wang H."/>
            <person name="Wang L."/>
            <person name="Ju J."/>
            <person name="Yu B."/>
            <person name="Ma Y."/>
        </authorList>
    </citation>
    <scope>NUCLEOTIDE SEQUENCE [LARGE SCALE GENOMIC DNA]</scope>
    <source>
        <strain evidence="3 4">DSM 442</strain>
    </source>
</reference>
<evidence type="ECO:0000259" key="2">
    <source>
        <dbReference type="PROSITE" id="PS50042"/>
    </source>
</evidence>
<keyword evidence="1" id="KW-0010">Activator</keyword>
<name>V6J0N8_9BACL</name>
<dbReference type="OrthoDB" id="9798104at2"/>